<dbReference type="InterPro" id="IPR046938">
    <property type="entry name" value="DNA_clamp_sf"/>
</dbReference>
<dbReference type="EMBL" id="JALNTZ010000005">
    <property type="protein sequence ID" value="KAJ3651813.1"/>
    <property type="molecule type" value="Genomic_DNA"/>
</dbReference>
<accession>A0AA38IA88</accession>
<sequence length="373" mass="42197">MECIIPGTNMKVLAKALQGLSRVGDELFIEAKSDKFSLITLNSSKTVCARFNFFDTFFSSYEINQDELQSASNETISCKVHMKIFLPLFKGNLEKKLDYFKLEYTSDNDFIIVKMKYKCDEIVMVHKLRLMETEILSIGVLTDSGSNDIAASSSFFSQFLTMFSGSDDEITFEINKSKIVARNYCLGTPCRPKMMRTQINLNSTEFILYRIMKNTSINFSLKPLRTLVHFAENFNLSVDFNFEVGGKPLAMVLKNPTFEVNFIVATMDPYTDSSSSVATTSAQKKPDNVADDVFEDMEAENWENNDLSSKESSFVELMKKAKNDTEKENLDIVPKSPESPRTKKAKTVFGRCYDPTFHETILGEVLAANSDSE</sequence>
<comment type="caution">
    <text evidence="1">The sequence shown here is derived from an EMBL/GenBank/DDBJ whole genome shotgun (WGS) entry which is preliminary data.</text>
</comment>
<name>A0AA38IA88_9CUCU</name>
<dbReference type="GO" id="GO:0030896">
    <property type="term" value="C:checkpoint clamp complex"/>
    <property type="evidence" value="ECO:0007669"/>
    <property type="project" value="InterPro"/>
</dbReference>
<dbReference type="GO" id="GO:0071479">
    <property type="term" value="P:cellular response to ionizing radiation"/>
    <property type="evidence" value="ECO:0007669"/>
    <property type="project" value="TreeGrafter"/>
</dbReference>
<dbReference type="GO" id="GO:0000076">
    <property type="term" value="P:DNA replication checkpoint signaling"/>
    <property type="evidence" value="ECO:0007669"/>
    <property type="project" value="TreeGrafter"/>
</dbReference>
<proteinExistence type="predicted"/>
<dbReference type="GO" id="GO:0031573">
    <property type="term" value="P:mitotic intra-S DNA damage checkpoint signaling"/>
    <property type="evidence" value="ECO:0007669"/>
    <property type="project" value="TreeGrafter"/>
</dbReference>
<dbReference type="GO" id="GO:0006281">
    <property type="term" value="P:DNA repair"/>
    <property type="evidence" value="ECO:0007669"/>
    <property type="project" value="TreeGrafter"/>
</dbReference>
<protein>
    <recommendedName>
        <fullName evidence="3">Cell cycle checkpoint control protein</fullName>
    </recommendedName>
</protein>
<reference evidence="1" key="1">
    <citation type="journal article" date="2023" name="G3 (Bethesda)">
        <title>Whole genome assemblies of Zophobas morio and Tenebrio molitor.</title>
        <authorList>
            <person name="Kaur S."/>
            <person name="Stinson S.A."/>
            <person name="diCenzo G.C."/>
        </authorList>
    </citation>
    <scope>NUCLEOTIDE SEQUENCE</scope>
    <source>
        <strain evidence="1">QUZm001</strain>
    </source>
</reference>
<dbReference type="InterPro" id="IPR007268">
    <property type="entry name" value="Rad9/Ddc1"/>
</dbReference>
<dbReference type="Proteomes" id="UP001168821">
    <property type="component" value="Unassembled WGS sequence"/>
</dbReference>
<organism evidence="1 2">
    <name type="scientific">Zophobas morio</name>
    <dbReference type="NCBI Taxonomy" id="2755281"/>
    <lineage>
        <taxon>Eukaryota</taxon>
        <taxon>Metazoa</taxon>
        <taxon>Ecdysozoa</taxon>
        <taxon>Arthropoda</taxon>
        <taxon>Hexapoda</taxon>
        <taxon>Insecta</taxon>
        <taxon>Pterygota</taxon>
        <taxon>Neoptera</taxon>
        <taxon>Endopterygota</taxon>
        <taxon>Coleoptera</taxon>
        <taxon>Polyphaga</taxon>
        <taxon>Cucujiformia</taxon>
        <taxon>Tenebrionidae</taxon>
        <taxon>Zophobas</taxon>
    </lineage>
</organism>
<dbReference type="AlphaFoldDB" id="A0AA38IA88"/>
<dbReference type="PANTHER" id="PTHR15237">
    <property type="entry name" value="DNA REPAIR PROTEIN RAD9"/>
    <property type="match status" value="1"/>
</dbReference>
<gene>
    <name evidence="1" type="ORF">Zmor_017822</name>
</gene>
<dbReference type="SUPFAM" id="SSF55979">
    <property type="entry name" value="DNA clamp"/>
    <property type="match status" value="1"/>
</dbReference>
<dbReference type="Pfam" id="PF04139">
    <property type="entry name" value="Rad9"/>
    <property type="match status" value="1"/>
</dbReference>
<keyword evidence="2" id="KW-1185">Reference proteome</keyword>
<evidence type="ECO:0008006" key="3">
    <source>
        <dbReference type="Google" id="ProtNLM"/>
    </source>
</evidence>
<dbReference type="Gene3D" id="3.70.10.10">
    <property type="match status" value="1"/>
</dbReference>
<evidence type="ECO:0000313" key="2">
    <source>
        <dbReference type="Proteomes" id="UP001168821"/>
    </source>
</evidence>
<evidence type="ECO:0000313" key="1">
    <source>
        <dbReference type="EMBL" id="KAJ3651813.1"/>
    </source>
</evidence>
<dbReference type="PANTHER" id="PTHR15237:SF0">
    <property type="entry name" value="CELL CYCLE CHECKPOINT CONTROL PROTEIN"/>
    <property type="match status" value="1"/>
</dbReference>